<keyword evidence="6" id="KW-1133">Transmembrane helix</keyword>
<feature type="transmembrane region" description="Helical" evidence="6">
    <location>
        <begin position="5"/>
        <end position="24"/>
    </location>
</feature>
<keyword evidence="6" id="KW-0472">Membrane</keyword>
<dbReference type="eggNOG" id="arCOG00213">
    <property type="taxonomic scope" value="Archaea"/>
</dbReference>
<dbReference type="Proteomes" id="UP000005270">
    <property type="component" value="Chromosome"/>
</dbReference>
<dbReference type="InterPro" id="IPR024370">
    <property type="entry name" value="PBP_domain"/>
</dbReference>
<evidence type="ECO:0000256" key="6">
    <source>
        <dbReference type="SAM" id="Phobius"/>
    </source>
</evidence>
<organism evidence="8 9">
    <name type="scientific">Thermogladius calderae (strain DSM 22663 / VKM B-2946 / 1633)</name>
    <dbReference type="NCBI Taxonomy" id="1184251"/>
    <lineage>
        <taxon>Archaea</taxon>
        <taxon>Thermoproteota</taxon>
        <taxon>Thermoprotei</taxon>
        <taxon>Desulfurococcales</taxon>
        <taxon>Desulfurococcaceae</taxon>
        <taxon>Thermogladius</taxon>
    </lineage>
</organism>
<dbReference type="PANTHER" id="PTHR42996:SF1">
    <property type="entry name" value="PHOSPHATE-BINDING PROTEIN PSTS"/>
    <property type="match status" value="1"/>
</dbReference>
<dbReference type="AlphaFoldDB" id="I3TEW3"/>
<dbReference type="InterPro" id="IPR050962">
    <property type="entry name" value="Phosphate-bind_PstS"/>
</dbReference>
<dbReference type="STRING" id="1184251.TCELL_0877"/>
<dbReference type="CDD" id="cd13565">
    <property type="entry name" value="PBP2_PstS"/>
    <property type="match status" value="1"/>
</dbReference>
<dbReference type="FunCoup" id="I3TEW3">
    <property type="interactions" value="19"/>
</dbReference>
<dbReference type="GO" id="GO:0042301">
    <property type="term" value="F:phosphate ion binding"/>
    <property type="evidence" value="ECO:0007669"/>
    <property type="project" value="InterPro"/>
</dbReference>
<protein>
    <recommendedName>
        <fullName evidence="4">Phosphate-binding protein</fullName>
    </recommendedName>
</protein>
<dbReference type="PANTHER" id="PTHR42996">
    <property type="entry name" value="PHOSPHATE-BINDING PROTEIN PSTS"/>
    <property type="match status" value="1"/>
</dbReference>
<feature type="compositionally biased region" description="Low complexity" evidence="5">
    <location>
        <begin position="33"/>
        <end position="48"/>
    </location>
</feature>
<proteinExistence type="inferred from homology"/>
<evidence type="ECO:0000256" key="3">
    <source>
        <dbReference type="ARBA" id="ARBA00022592"/>
    </source>
</evidence>
<feature type="domain" description="PBP" evidence="7">
    <location>
        <begin position="53"/>
        <end position="354"/>
    </location>
</feature>
<dbReference type="PIRSF" id="PIRSF002756">
    <property type="entry name" value="PstS"/>
    <property type="match status" value="1"/>
</dbReference>
<name>I3TEW3_THEC1</name>
<evidence type="ECO:0000256" key="1">
    <source>
        <dbReference type="ARBA" id="ARBA00008725"/>
    </source>
</evidence>
<dbReference type="HOGENOM" id="CLU_034528_1_2_2"/>
<evidence type="ECO:0000313" key="8">
    <source>
        <dbReference type="EMBL" id="AFK51301.1"/>
    </source>
</evidence>
<dbReference type="Pfam" id="PF12849">
    <property type="entry name" value="PBP_like_2"/>
    <property type="match status" value="1"/>
</dbReference>
<dbReference type="Gene3D" id="3.40.190.10">
    <property type="entry name" value="Periplasmic binding protein-like II"/>
    <property type="match status" value="2"/>
</dbReference>
<keyword evidence="9" id="KW-1185">Reference proteome</keyword>
<gene>
    <name evidence="8" type="ordered locus">TCELL_0877</name>
</gene>
<keyword evidence="2 4" id="KW-0813">Transport</keyword>
<reference evidence="8 9" key="1">
    <citation type="journal article" date="2012" name="J. Bacteriol.">
        <title>Complete genome sequence of the hyperthermophilic cellulolytic Crenarchaeon 'Thermogladius cellulolyticus' 1633.</title>
        <authorList>
            <person name="Mardanov A.V."/>
            <person name="Kochetkova T.V."/>
            <person name="Beletsky A.V."/>
            <person name="Bonch-Osmolovskaya E.A."/>
            <person name="Ravin N.V."/>
            <person name="Skryabin K.G."/>
        </authorList>
    </citation>
    <scope>NUCLEOTIDE SEQUENCE [LARGE SCALE GENOMIC DNA]</scope>
    <source>
        <strain evidence="9">DSM 22663 / VKM B-2946 / 1633</strain>
    </source>
</reference>
<dbReference type="InterPro" id="IPR005673">
    <property type="entry name" value="ABC_phos-bd_PstS"/>
</dbReference>
<keyword evidence="6" id="KW-0812">Transmembrane</keyword>
<dbReference type="GO" id="GO:0043190">
    <property type="term" value="C:ATP-binding cassette (ABC) transporter complex"/>
    <property type="evidence" value="ECO:0007669"/>
    <property type="project" value="InterPro"/>
</dbReference>
<feature type="region of interest" description="Disordered" evidence="5">
    <location>
        <begin position="32"/>
        <end position="51"/>
    </location>
</feature>
<accession>I3TEW3</accession>
<evidence type="ECO:0000259" key="7">
    <source>
        <dbReference type="Pfam" id="PF12849"/>
    </source>
</evidence>
<comment type="similarity">
    <text evidence="1 4">Belongs to the PstS family.</text>
</comment>
<keyword evidence="3 4" id="KW-0592">Phosphate transport</keyword>
<dbReference type="GO" id="GO:0035435">
    <property type="term" value="P:phosphate ion transmembrane transport"/>
    <property type="evidence" value="ECO:0007669"/>
    <property type="project" value="InterPro"/>
</dbReference>
<dbReference type="InParanoid" id="I3TEW3"/>
<evidence type="ECO:0000313" key="9">
    <source>
        <dbReference type="Proteomes" id="UP000005270"/>
    </source>
</evidence>
<dbReference type="SUPFAM" id="SSF53850">
    <property type="entry name" value="Periplasmic binding protein-like II"/>
    <property type="match status" value="1"/>
</dbReference>
<evidence type="ECO:0000256" key="2">
    <source>
        <dbReference type="ARBA" id="ARBA00022448"/>
    </source>
</evidence>
<sequence>MNKKVILPILVIAIIVLGVAWYYMAGRTYPGAPQTSQTSPSPTYTSPTPTSPPLNVVLNGGGSTLQAPLVQYWARLFQEETGVQVNYQGVGSGAGISMFLAGTTDFAGSDVPLPHDVYKNYEGRVLQLPITVGVVVVVYNLPELPKEVHLNITGCLLAEILGGNVTRWDDPAIKSLNPAVADKLPDKDIVVVYRSDKSGTTNILTTYLSRSCPSLWPSNLVGLSMPTFVTESSRAIGAKGSDGLTLAVKNNPYTIGYVEVQYALSSGLQYAALQNREGFFVLPTPNGVSAAVESVIDKLPSSVRADWSQSSSEVIYAPGNNSYPLVTFTYQLFWTSYSDKSKQEAVNLWIRFVLTKGQEKTIEGFHPLPQRLVSELLNSLTQGA</sequence>
<evidence type="ECO:0000256" key="4">
    <source>
        <dbReference type="PIRNR" id="PIRNR002756"/>
    </source>
</evidence>
<dbReference type="KEGG" id="thg:TCELL_0877"/>
<dbReference type="EMBL" id="CP003531">
    <property type="protein sequence ID" value="AFK51301.1"/>
    <property type="molecule type" value="Genomic_DNA"/>
</dbReference>
<dbReference type="NCBIfam" id="TIGR00975">
    <property type="entry name" value="3a0107s03"/>
    <property type="match status" value="1"/>
</dbReference>
<evidence type="ECO:0000256" key="5">
    <source>
        <dbReference type="SAM" id="MobiDB-lite"/>
    </source>
</evidence>